<feature type="compositionally biased region" description="Basic residues" evidence="1">
    <location>
        <begin position="49"/>
        <end position="67"/>
    </location>
</feature>
<evidence type="ECO:0000313" key="3">
    <source>
        <dbReference type="Proteomes" id="UP000730481"/>
    </source>
</evidence>
<name>A0A9P5DW81_9HYPO</name>
<protein>
    <submittedName>
        <fullName evidence="2">Uncharacterized protein</fullName>
    </submittedName>
</protein>
<organism evidence="2 3">
    <name type="scientific">Fusarium beomiforme</name>
    <dbReference type="NCBI Taxonomy" id="44412"/>
    <lineage>
        <taxon>Eukaryota</taxon>
        <taxon>Fungi</taxon>
        <taxon>Dikarya</taxon>
        <taxon>Ascomycota</taxon>
        <taxon>Pezizomycotina</taxon>
        <taxon>Sordariomycetes</taxon>
        <taxon>Hypocreomycetidae</taxon>
        <taxon>Hypocreales</taxon>
        <taxon>Nectriaceae</taxon>
        <taxon>Fusarium</taxon>
        <taxon>Fusarium burgessii species complex</taxon>
    </lineage>
</organism>
<gene>
    <name evidence="2" type="ORF">FBEOM_8347</name>
</gene>
<evidence type="ECO:0000313" key="2">
    <source>
        <dbReference type="EMBL" id="KAF4337750.1"/>
    </source>
</evidence>
<feature type="compositionally biased region" description="Basic and acidic residues" evidence="1">
    <location>
        <begin position="27"/>
        <end position="47"/>
    </location>
</feature>
<feature type="compositionally biased region" description="Polar residues" evidence="1">
    <location>
        <begin position="198"/>
        <end position="207"/>
    </location>
</feature>
<feature type="compositionally biased region" description="Basic and acidic residues" evidence="1">
    <location>
        <begin position="9"/>
        <end position="19"/>
    </location>
</feature>
<feature type="region of interest" description="Disordered" evidence="1">
    <location>
        <begin position="1"/>
        <end position="79"/>
    </location>
</feature>
<evidence type="ECO:0000256" key="1">
    <source>
        <dbReference type="SAM" id="MobiDB-lite"/>
    </source>
</evidence>
<feature type="region of interest" description="Disordered" evidence="1">
    <location>
        <begin position="368"/>
        <end position="562"/>
    </location>
</feature>
<accession>A0A9P5DW81</accession>
<sequence length="562" mass="64319">MVSTPPPSDDAKSHHAEESPHDEEEAKNDSPRREEPQQEKSKEEPKQAKTSKRGHKLRHKQPAHYRTHTNDVPIDPSIKEAMRYGVDPRTLYPPTGAYQTIPSPTYYASPNALPPAGYPGSYTYPGEAGYFSVPRTSAQDPRYFSPGPYDVPPSGYSDPGYDPAEPYNYEDEIPPYPEYPTRQPQRKPVRPRVSQQPKPQTEPNLSSLRRDGPYRKPQKRQTSMQKRERASSEDGITMADIMAELRNLQRQVYQAEIQSDPGRIQGRPRRSPSVTSQYTFDDTRSLNIERERSRQLTSIIYRLLEDRQRPEYQDSLNRSSRQSMIDLIQGSLAPNDREMALVSQRDAQEIESKLDTIIEYLQLEGGFEDQPAPQRLQEGHSSRSRPLILRGQPSIASGSSGRDPSSPTLSRFIPRRHETFPSASRPRQDAQSSNQGRTRQKPTRLPDPDEEDVFEEYEEVAVTRPSRTRRLSSTQTVRSIDRRSLPSVGQRSDIRPPERKIVEGDQQKVRPGRHAYCQTEDEQDEEPARRPMPYPPQPPVPDPPGQSRRKRSVARSVRFDQN</sequence>
<feature type="compositionally biased region" description="Basic and acidic residues" evidence="1">
    <location>
        <begin position="492"/>
        <end position="508"/>
    </location>
</feature>
<feature type="compositionally biased region" description="Polar residues" evidence="1">
    <location>
        <begin position="394"/>
        <end position="409"/>
    </location>
</feature>
<proteinExistence type="predicted"/>
<reference evidence="2" key="1">
    <citation type="journal article" date="2017" name="Mycologia">
        <title>Fusarium algeriense, sp. nov., a novel toxigenic crown rot pathogen of durum wheat from Algeria is nested in the Fusarium burgessii species complex.</title>
        <authorList>
            <person name="Laraba I."/>
            <person name="Keddad A."/>
            <person name="Boureghda H."/>
            <person name="Abdallah N."/>
            <person name="Vaughan M.M."/>
            <person name="Proctor R.H."/>
            <person name="Busman M."/>
            <person name="O'Donnell K."/>
        </authorList>
    </citation>
    <scope>NUCLEOTIDE SEQUENCE</scope>
    <source>
        <strain evidence="2">NRRL 25174</strain>
    </source>
</reference>
<feature type="region of interest" description="Disordered" evidence="1">
    <location>
        <begin position="260"/>
        <end position="279"/>
    </location>
</feature>
<feature type="compositionally biased region" description="Acidic residues" evidence="1">
    <location>
        <begin position="448"/>
        <end position="459"/>
    </location>
</feature>
<dbReference type="OrthoDB" id="5095919at2759"/>
<feature type="region of interest" description="Disordered" evidence="1">
    <location>
        <begin position="132"/>
        <end position="236"/>
    </location>
</feature>
<dbReference type="AlphaFoldDB" id="A0A9P5DW81"/>
<reference evidence="2" key="2">
    <citation type="submission" date="2020-02" db="EMBL/GenBank/DDBJ databases">
        <title>Identification and distribution of gene clusters putatively required for synthesis of sphingolipid metabolism inhibitors in phylogenetically diverse species of the filamentous fungus Fusarium.</title>
        <authorList>
            <person name="Kim H.-S."/>
            <person name="Busman M."/>
            <person name="Brown D.W."/>
            <person name="Divon H."/>
            <person name="Uhlig S."/>
            <person name="Proctor R.H."/>
        </authorList>
    </citation>
    <scope>NUCLEOTIDE SEQUENCE</scope>
    <source>
        <strain evidence="2">NRRL 25174</strain>
    </source>
</reference>
<dbReference type="Proteomes" id="UP000730481">
    <property type="component" value="Unassembled WGS sequence"/>
</dbReference>
<comment type="caution">
    <text evidence="2">The sequence shown here is derived from an EMBL/GenBank/DDBJ whole genome shotgun (WGS) entry which is preliminary data.</text>
</comment>
<feature type="compositionally biased region" description="Low complexity" evidence="1">
    <location>
        <begin position="460"/>
        <end position="478"/>
    </location>
</feature>
<keyword evidence="3" id="KW-1185">Reference proteome</keyword>
<dbReference type="EMBL" id="PVQB02000385">
    <property type="protein sequence ID" value="KAF4337750.1"/>
    <property type="molecule type" value="Genomic_DNA"/>
</dbReference>
<feature type="compositionally biased region" description="Pro residues" evidence="1">
    <location>
        <begin position="530"/>
        <end position="544"/>
    </location>
</feature>